<sequence>MLLRDSVERQSPEKLLKKQKADSLFLQDNSQTDEVQGANGNLIFMRYLGHYEIENGEMWKESQVCWICEGWQKVKIEFWPEEEIRQLPHKANQDSANQQNSHRQRRNVREILHSQQSDFTDIGSAISNYSKSIKHNSNTSFNIHATLYQTSLIMERPAPIIPTQNELFKPNRRRSSVIRYDFPPNFRESILKSTLEKTDTQLCDASNEEDLRNYFLKRVTTRKLTTPSKTTNSIQGEVSLSSFEENSSLNFNALLQPRKLLTEVVLIPSQLAPKFYLLASFNDWQPILLKSFNDIIQASYDPSIFDLPQDLLATCLQNDLLLFSTFLPLGRHYFYFVNDTNFAFLLPKYSSSLFKGATLNYLDVKPTTDMRSRPLPARVMPKKKKASERVFVKDQSVWRDWIVNDGEAKLRKMFECDMAYSKIGKFLQSDQKQLEGVKVVLWESYRKLRNLYWHLAKNSTYPSISWNDFTLFCQKVCNYLIFQIHSQLPVVPNC</sequence>
<keyword evidence="2" id="KW-1185">Reference proteome</keyword>
<gene>
    <name evidence="1" type="ORF">FGO68_gene6696</name>
</gene>
<comment type="caution">
    <text evidence="1">The sequence shown here is derived from an EMBL/GenBank/DDBJ whole genome shotgun (WGS) entry which is preliminary data.</text>
</comment>
<dbReference type="EMBL" id="RRYP01001252">
    <property type="protein sequence ID" value="TNV86185.1"/>
    <property type="molecule type" value="Genomic_DNA"/>
</dbReference>
<evidence type="ECO:0000313" key="2">
    <source>
        <dbReference type="Proteomes" id="UP000785679"/>
    </source>
</evidence>
<evidence type="ECO:0000313" key="1">
    <source>
        <dbReference type="EMBL" id="TNV86185.1"/>
    </source>
</evidence>
<protein>
    <submittedName>
        <fullName evidence="1">Uncharacterized protein</fullName>
    </submittedName>
</protein>
<dbReference type="AlphaFoldDB" id="A0A8J8P5G5"/>
<dbReference type="Proteomes" id="UP000785679">
    <property type="component" value="Unassembled WGS sequence"/>
</dbReference>
<accession>A0A8J8P5G5</accession>
<name>A0A8J8P5G5_HALGN</name>
<organism evidence="1 2">
    <name type="scientific">Halteria grandinella</name>
    <dbReference type="NCBI Taxonomy" id="5974"/>
    <lineage>
        <taxon>Eukaryota</taxon>
        <taxon>Sar</taxon>
        <taxon>Alveolata</taxon>
        <taxon>Ciliophora</taxon>
        <taxon>Intramacronucleata</taxon>
        <taxon>Spirotrichea</taxon>
        <taxon>Stichotrichia</taxon>
        <taxon>Sporadotrichida</taxon>
        <taxon>Halteriidae</taxon>
        <taxon>Halteria</taxon>
    </lineage>
</organism>
<reference evidence="1" key="1">
    <citation type="submission" date="2019-06" db="EMBL/GenBank/DDBJ databases">
        <authorList>
            <person name="Zheng W."/>
        </authorList>
    </citation>
    <scope>NUCLEOTIDE SEQUENCE</scope>
    <source>
        <strain evidence="1">QDHG01</strain>
    </source>
</reference>
<proteinExistence type="predicted"/>